<keyword evidence="2" id="KW-1185">Reference proteome</keyword>
<protein>
    <recommendedName>
        <fullName evidence="3">PPM-type phosphatase domain-containing protein</fullName>
    </recommendedName>
</protein>
<sequence>MLVQRGITAETLLRQGQGVCNEDALITLPERSMYGVADGVSGLTPFRDASGRTAGCIASGLVAACFADAAGDDLERITLEANMRLHGVMERHGVGSGDTGSLWGAVHGVVRVDEDRIAWVQTGDCMLYAVYTDGGVRTLTRDSVESHDARAIALWRRDYPGDWERGHRPPEVDEALRANRRRANRSGGYSVVNGDAELARHLESGTMARSGLAHLLLVTDGIYPWREEHRADLAEWVRGIAATGLASAVEELEAFERQDAACRQVARFKQSDDKAGVLLTFAPE</sequence>
<dbReference type="Gene3D" id="3.60.40.10">
    <property type="entry name" value="PPM-type phosphatase domain"/>
    <property type="match status" value="1"/>
</dbReference>
<gene>
    <name evidence="1" type="ORF">EDM21_05505</name>
</gene>
<dbReference type="SUPFAM" id="SSF81606">
    <property type="entry name" value="PP2C-like"/>
    <property type="match status" value="1"/>
</dbReference>
<dbReference type="AlphaFoldDB" id="A0A7X3FG50"/>
<comment type="caution">
    <text evidence="1">The sequence shown here is derived from an EMBL/GenBank/DDBJ whole genome shotgun (WGS) entry which is preliminary data.</text>
</comment>
<organism evidence="1 2">
    <name type="scientific">Paenibacillus lutrae</name>
    <dbReference type="NCBI Taxonomy" id="2078573"/>
    <lineage>
        <taxon>Bacteria</taxon>
        <taxon>Bacillati</taxon>
        <taxon>Bacillota</taxon>
        <taxon>Bacilli</taxon>
        <taxon>Bacillales</taxon>
        <taxon>Paenibacillaceae</taxon>
        <taxon>Paenibacillus</taxon>
    </lineage>
</organism>
<proteinExistence type="predicted"/>
<dbReference type="InterPro" id="IPR036457">
    <property type="entry name" value="PPM-type-like_dom_sf"/>
</dbReference>
<evidence type="ECO:0000313" key="1">
    <source>
        <dbReference type="EMBL" id="MVO98982.1"/>
    </source>
</evidence>
<evidence type="ECO:0000313" key="2">
    <source>
        <dbReference type="Proteomes" id="UP000490800"/>
    </source>
</evidence>
<accession>A0A7X3FG50</accession>
<dbReference type="EMBL" id="RHLK01000002">
    <property type="protein sequence ID" value="MVO98982.1"/>
    <property type="molecule type" value="Genomic_DNA"/>
</dbReference>
<dbReference type="Proteomes" id="UP000490800">
    <property type="component" value="Unassembled WGS sequence"/>
</dbReference>
<reference evidence="1 2" key="1">
    <citation type="journal article" date="2019" name="Microorganisms">
        <title>Paenibacillus lutrae sp. nov., A Chitinolytic Species Isolated from A River Otter in Castril Natural Park, Granada, Spain.</title>
        <authorList>
            <person name="Rodriguez M."/>
            <person name="Reina J.C."/>
            <person name="Bejar V."/>
            <person name="Llamas I."/>
        </authorList>
    </citation>
    <scope>NUCLEOTIDE SEQUENCE [LARGE SCALE GENOMIC DNA]</scope>
    <source>
        <strain evidence="1 2">N10</strain>
    </source>
</reference>
<dbReference type="OrthoDB" id="1755431at2"/>
<evidence type="ECO:0008006" key="3">
    <source>
        <dbReference type="Google" id="ProtNLM"/>
    </source>
</evidence>
<name>A0A7X3FG50_9BACL</name>